<reference evidence="1 2" key="1">
    <citation type="journal article" date="2022" name="Plant J.">
        <title>Chromosome-level genome of Camellia lanceoleosa provides a valuable resource for understanding genome evolution and self-incompatibility.</title>
        <authorList>
            <person name="Gong W."/>
            <person name="Xiao S."/>
            <person name="Wang L."/>
            <person name="Liao Z."/>
            <person name="Chang Y."/>
            <person name="Mo W."/>
            <person name="Hu G."/>
            <person name="Li W."/>
            <person name="Zhao G."/>
            <person name="Zhu H."/>
            <person name="Hu X."/>
            <person name="Ji K."/>
            <person name="Xiang X."/>
            <person name="Song Q."/>
            <person name="Yuan D."/>
            <person name="Jin S."/>
            <person name="Zhang L."/>
        </authorList>
    </citation>
    <scope>NUCLEOTIDE SEQUENCE [LARGE SCALE GENOMIC DNA]</scope>
    <source>
        <strain evidence="1">SQ_2022a</strain>
    </source>
</reference>
<name>A0ACC0FE43_9ERIC</name>
<dbReference type="Proteomes" id="UP001060215">
    <property type="component" value="Chromosome 15"/>
</dbReference>
<proteinExistence type="predicted"/>
<dbReference type="EMBL" id="CM045772">
    <property type="protein sequence ID" value="KAI7986296.1"/>
    <property type="molecule type" value="Genomic_DNA"/>
</dbReference>
<keyword evidence="2" id="KW-1185">Reference proteome</keyword>
<gene>
    <name evidence="1" type="ORF">LOK49_LG14G00986</name>
</gene>
<protein>
    <submittedName>
        <fullName evidence="1">Nuclear pore complex protein GP210</fullName>
    </submittedName>
</protein>
<evidence type="ECO:0000313" key="2">
    <source>
        <dbReference type="Proteomes" id="UP001060215"/>
    </source>
</evidence>
<comment type="caution">
    <text evidence="1">The sequence shown here is derived from an EMBL/GenBank/DDBJ whole genome shotgun (WGS) entry which is preliminary data.</text>
</comment>
<organism evidence="1 2">
    <name type="scientific">Camellia lanceoleosa</name>
    <dbReference type="NCBI Taxonomy" id="1840588"/>
    <lineage>
        <taxon>Eukaryota</taxon>
        <taxon>Viridiplantae</taxon>
        <taxon>Streptophyta</taxon>
        <taxon>Embryophyta</taxon>
        <taxon>Tracheophyta</taxon>
        <taxon>Spermatophyta</taxon>
        <taxon>Magnoliopsida</taxon>
        <taxon>eudicotyledons</taxon>
        <taxon>Gunneridae</taxon>
        <taxon>Pentapetalae</taxon>
        <taxon>asterids</taxon>
        <taxon>Ericales</taxon>
        <taxon>Theaceae</taxon>
        <taxon>Camellia</taxon>
    </lineage>
</organism>
<accession>A0ACC0FE43</accession>
<evidence type="ECO:0000313" key="1">
    <source>
        <dbReference type="EMBL" id="KAI7986296.1"/>
    </source>
</evidence>
<sequence>MISVGSHLYPKNPVLHLGNQLNFSVEGLNDQVFGRWLSTNESVIYVDMIFGNAETIREAMIITTSLKLLGMMCKSYMTVEWTYLLSDMQRYRRISLEIHIASSFLTLQSI</sequence>